<dbReference type="InterPro" id="IPR017871">
    <property type="entry name" value="ABC_transporter-like_CS"/>
</dbReference>
<dbReference type="FunFam" id="3.40.50.300:FF:000032">
    <property type="entry name" value="Export ABC transporter ATP-binding protein"/>
    <property type="match status" value="1"/>
</dbReference>
<feature type="domain" description="ABC transporter" evidence="4">
    <location>
        <begin position="6"/>
        <end position="230"/>
    </location>
</feature>
<evidence type="ECO:0000313" key="6">
    <source>
        <dbReference type="EMBL" id="WSA33148.1"/>
    </source>
</evidence>
<dbReference type="Proteomes" id="UP001334804">
    <property type="component" value="Chromosome"/>
</dbReference>
<gene>
    <name evidence="5" type="ORF">GA0070608_0140</name>
    <name evidence="6" type="ORF">OIE14_03465</name>
</gene>
<dbReference type="GO" id="GO:0016887">
    <property type="term" value="F:ATP hydrolysis activity"/>
    <property type="evidence" value="ECO:0007669"/>
    <property type="project" value="InterPro"/>
</dbReference>
<dbReference type="SUPFAM" id="SSF52540">
    <property type="entry name" value="P-loop containing nucleoside triphosphate hydrolases"/>
    <property type="match status" value="1"/>
</dbReference>
<dbReference type="InterPro" id="IPR003439">
    <property type="entry name" value="ABC_transporter-like_ATP-bd"/>
</dbReference>
<dbReference type="InterPro" id="IPR017911">
    <property type="entry name" value="MacB-like_ATP-bd"/>
</dbReference>
<dbReference type="CDD" id="cd03255">
    <property type="entry name" value="ABC_MJ0796_LolCDE_FtsE"/>
    <property type="match status" value="1"/>
</dbReference>
<dbReference type="InterPro" id="IPR027417">
    <property type="entry name" value="P-loop_NTPase"/>
</dbReference>
<dbReference type="OrthoDB" id="3242895at2"/>
<dbReference type="AlphaFoldDB" id="A0A1C6TYT4"/>
<evidence type="ECO:0000313" key="8">
    <source>
        <dbReference type="Proteomes" id="UP001334804"/>
    </source>
</evidence>
<dbReference type="RefSeq" id="WP_091619822.1">
    <property type="nucleotide sequence ID" value="NZ_CP109071.1"/>
</dbReference>
<dbReference type="GO" id="GO:0022857">
    <property type="term" value="F:transmembrane transporter activity"/>
    <property type="evidence" value="ECO:0007669"/>
    <property type="project" value="TreeGrafter"/>
</dbReference>
<reference evidence="6 8" key="2">
    <citation type="submission" date="2022-10" db="EMBL/GenBank/DDBJ databases">
        <title>The complete genomes of actinobacterial strains from the NBC collection.</title>
        <authorList>
            <person name="Joergensen T.S."/>
            <person name="Alvarez Arevalo M."/>
            <person name="Sterndorff E.B."/>
            <person name="Faurdal D."/>
            <person name="Vuksanovic O."/>
            <person name="Mourched A.-S."/>
            <person name="Charusanti P."/>
            <person name="Shaw S."/>
            <person name="Blin K."/>
            <person name="Weber T."/>
        </authorList>
    </citation>
    <scope>NUCLEOTIDE SEQUENCE [LARGE SCALE GENOMIC DNA]</scope>
    <source>
        <strain evidence="6 8">NBC 01809</strain>
    </source>
</reference>
<dbReference type="InterPro" id="IPR003593">
    <property type="entry name" value="AAA+_ATPase"/>
</dbReference>
<dbReference type="Pfam" id="PF00005">
    <property type="entry name" value="ABC_tran"/>
    <property type="match status" value="1"/>
</dbReference>
<dbReference type="GO" id="GO:0005524">
    <property type="term" value="F:ATP binding"/>
    <property type="evidence" value="ECO:0007669"/>
    <property type="project" value="UniProtKB-KW"/>
</dbReference>
<evidence type="ECO:0000256" key="3">
    <source>
        <dbReference type="ARBA" id="ARBA00022840"/>
    </source>
</evidence>
<keyword evidence="2" id="KW-0547">Nucleotide-binding</keyword>
<dbReference type="PROSITE" id="PS50893">
    <property type="entry name" value="ABC_TRANSPORTER_2"/>
    <property type="match status" value="1"/>
</dbReference>
<protein>
    <submittedName>
        <fullName evidence="6">ABC transporter ATP-binding protein</fullName>
    </submittedName>
    <submittedName>
        <fullName evidence="5">Putative ABC transport system ATP-binding protein</fullName>
    </submittedName>
</protein>
<dbReference type="GO" id="GO:0005886">
    <property type="term" value="C:plasma membrane"/>
    <property type="evidence" value="ECO:0007669"/>
    <property type="project" value="TreeGrafter"/>
</dbReference>
<accession>A0A1C6TYT4</accession>
<evidence type="ECO:0000256" key="2">
    <source>
        <dbReference type="ARBA" id="ARBA00022741"/>
    </source>
</evidence>
<name>A0A1C6TYT4_9ACTN</name>
<dbReference type="EMBL" id="FMIC01000002">
    <property type="protein sequence ID" value="SCL46946.1"/>
    <property type="molecule type" value="Genomic_DNA"/>
</dbReference>
<dbReference type="PROSITE" id="PS00211">
    <property type="entry name" value="ABC_TRANSPORTER_1"/>
    <property type="match status" value="1"/>
</dbReference>
<dbReference type="PANTHER" id="PTHR24220">
    <property type="entry name" value="IMPORT ATP-BINDING PROTEIN"/>
    <property type="match status" value="1"/>
</dbReference>
<dbReference type="SMART" id="SM00382">
    <property type="entry name" value="AAA"/>
    <property type="match status" value="1"/>
</dbReference>
<sequence>MTEPVLTVEEVSKTYPTDPPTHALRAANLAVRAGELVAVVGPSGSGKSTLLSIMGTLEDPTSGTVRLRGYPVARLGDAQRAALRARHIGFVFQQFHLIPTLTAEKNVATGLLYTGAGHAERLRHARDALEAVGLAHRTRYRPGQLSGGEKQRVAIARALVKQPSIVFADEPTGALDTATGENIIRLLSEIARSGTAVIVITHDHAIADPMPRRVRIRDGRVTTDTGAPTA</sequence>
<dbReference type="EMBL" id="CP109071">
    <property type="protein sequence ID" value="WSA33148.1"/>
    <property type="molecule type" value="Genomic_DNA"/>
</dbReference>
<dbReference type="STRING" id="47871.GA0070608_0140"/>
<organism evidence="5 7">
    <name type="scientific">Micromonospora peucetia</name>
    <dbReference type="NCBI Taxonomy" id="47871"/>
    <lineage>
        <taxon>Bacteria</taxon>
        <taxon>Bacillati</taxon>
        <taxon>Actinomycetota</taxon>
        <taxon>Actinomycetes</taxon>
        <taxon>Micromonosporales</taxon>
        <taxon>Micromonosporaceae</taxon>
        <taxon>Micromonospora</taxon>
    </lineage>
</organism>
<evidence type="ECO:0000256" key="1">
    <source>
        <dbReference type="ARBA" id="ARBA00022448"/>
    </source>
</evidence>
<dbReference type="PANTHER" id="PTHR24220:SF86">
    <property type="entry name" value="ABC TRANSPORTER ABCH.1"/>
    <property type="match status" value="1"/>
</dbReference>
<dbReference type="InterPro" id="IPR015854">
    <property type="entry name" value="ABC_transpr_LolD-like"/>
</dbReference>
<evidence type="ECO:0000313" key="5">
    <source>
        <dbReference type="EMBL" id="SCL46946.1"/>
    </source>
</evidence>
<dbReference type="Proteomes" id="UP000199343">
    <property type="component" value="Unassembled WGS sequence"/>
</dbReference>
<evidence type="ECO:0000259" key="4">
    <source>
        <dbReference type="PROSITE" id="PS50893"/>
    </source>
</evidence>
<evidence type="ECO:0000313" key="7">
    <source>
        <dbReference type="Proteomes" id="UP000199343"/>
    </source>
</evidence>
<keyword evidence="8" id="KW-1185">Reference proteome</keyword>
<proteinExistence type="predicted"/>
<reference evidence="5 7" key="1">
    <citation type="submission" date="2016-06" db="EMBL/GenBank/DDBJ databases">
        <authorList>
            <person name="Kjaerup R.B."/>
            <person name="Dalgaard T.S."/>
            <person name="Juul-Madsen H.R."/>
        </authorList>
    </citation>
    <scope>NUCLEOTIDE SEQUENCE [LARGE SCALE GENOMIC DNA]</scope>
    <source>
        <strain evidence="5 7">DSM 43363</strain>
    </source>
</reference>
<keyword evidence="1" id="KW-0813">Transport</keyword>
<dbReference type="Gene3D" id="3.40.50.300">
    <property type="entry name" value="P-loop containing nucleotide triphosphate hydrolases"/>
    <property type="match status" value="1"/>
</dbReference>
<dbReference type="GO" id="GO:0098796">
    <property type="term" value="C:membrane protein complex"/>
    <property type="evidence" value="ECO:0007669"/>
    <property type="project" value="UniProtKB-ARBA"/>
</dbReference>
<keyword evidence="3 5" id="KW-0067">ATP-binding</keyword>